<protein>
    <submittedName>
        <fullName evidence="1">Uncharacterized protein</fullName>
    </submittedName>
</protein>
<reference evidence="1 2" key="1">
    <citation type="submission" date="2021-08" db="EMBL/GenBank/DDBJ databases">
        <title>The genome sequence of Chitinophaga sp. B61.</title>
        <authorList>
            <person name="Zhang X."/>
        </authorList>
    </citation>
    <scope>NUCLEOTIDE SEQUENCE [LARGE SCALE GENOMIC DNA]</scope>
    <source>
        <strain evidence="1 2">B61</strain>
    </source>
</reference>
<accession>A0ABS7G748</accession>
<proteinExistence type="predicted"/>
<dbReference type="Proteomes" id="UP000812961">
    <property type="component" value="Unassembled WGS sequence"/>
</dbReference>
<evidence type="ECO:0000313" key="1">
    <source>
        <dbReference type="EMBL" id="MBW8683482.1"/>
    </source>
</evidence>
<name>A0ABS7G748_9BACT</name>
<keyword evidence="2" id="KW-1185">Reference proteome</keyword>
<dbReference type="EMBL" id="JAICCF010000001">
    <property type="protein sequence ID" value="MBW8683482.1"/>
    <property type="molecule type" value="Genomic_DNA"/>
</dbReference>
<sequence length="316" mass="35529">MVKLLNLLSGLRHKLTRLFKDPRATDAHTKSSALTDLAKFDDAMIESVCRNFKHIGRGVKISTHDEARINDFFSDAYLRTFKKAVKTVSEVPNPEYGIGPEEQARKKGAALLESVIASTEMTMHEAKRRFLSNIASAYEHVLFNRAWLQEHAGGDSKPEKQIITLPTHFATPDAMLQTYESLNIQVLQFWQEGMNTKIIGNNPIFQHLNACIHLLLIAYASLNSTYAFHAMEFADEIQFEYSFKTAAGKDLSLYISSAEQMDDEDFVRDAFDIIGRYASLCSGGLKIKLADSHAVITINLAKEKFFADVKISTIKL</sequence>
<gene>
    <name evidence="1" type="ORF">K1Y79_03970</name>
</gene>
<organism evidence="1 2">
    <name type="scientific">Chitinophaga rhizophila</name>
    <dbReference type="NCBI Taxonomy" id="2866212"/>
    <lineage>
        <taxon>Bacteria</taxon>
        <taxon>Pseudomonadati</taxon>
        <taxon>Bacteroidota</taxon>
        <taxon>Chitinophagia</taxon>
        <taxon>Chitinophagales</taxon>
        <taxon>Chitinophagaceae</taxon>
        <taxon>Chitinophaga</taxon>
    </lineage>
</organism>
<evidence type="ECO:0000313" key="2">
    <source>
        <dbReference type="Proteomes" id="UP000812961"/>
    </source>
</evidence>
<comment type="caution">
    <text evidence="1">The sequence shown here is derived from an EMBL/GenBank/DDBJ whole genome shotgun (WGS) entry which is preliminary data.</text>
</comment>
<dbReference type="RefSeq" id="WP_220248702.1">
    <property type="nucleotide sequence ID" value="NZ_JAICCF010000001.1"/>
</dbReference>